<evidence type="ECO:0000256" key="1">
    <source>
        <dbReference type="ARBA" id="ARBA00004141"/>
    </source>
</evidence>
<dbReference type="InterPro" id="IPR016169">
    <property type="entry name" value="FAD-bd_PCMH_sub2"/>
</dbReference>
<evidence type="ECO:0000256" key="8">
    <source>
        <dbReference type="PROSITE-ProRule" id="PRU00703"/>
    </source>
</evidence>
<keyword evidence="6 8" id="KW-0129">CBS domain</keyword>
<evidence type="ECO:0000256" key="2">
    <source>
        <dbReference type="ARBA" id="ARBA00006337"/>
    </source>
</evidence>
<dbReference type="InterPro" id="IPR000644">
    <property type="entry name" value="CBS_dom"/>
</dbReference>
<feature type="transmembrane region" description="Helical" evidence="10">
    <location>
        <begin position="123"/>
        <end position="145"/>
    </location>
</feature>
<protein>
    <submittedName>
        <fullName evidence="13">HlyC/CorC family transporter</fullName>
    </submittedName>
</protein>
<evidence type="ECO:0000256" key="10">
    <source>
        <dbReference type="SAM" id="Phobius"/>
    </source>
</evidence>
<dbReference type="PROSITE" id="PS51371">
    <property type="entry name" value="CBS"/>
    <property type="match status" value="2"/>
</dbReference>
<sequence>MDSDSLRDILIMAVLILMSAYFSATETAFSSLNKTRLKTRAEKGSRRAAVTLKLAEDYDRLLSTILIGNNIVNIATASIGTLLFVRHYGDLGATLSTIVVTVVVLIFGEITPKSLAKDSPERFAMFSTPFLHVLIVVLTPVNWLFTQWKKLVSLIFRVKEDRRLTQDELLVLVDEVAQDGGIDADESELLRSAIEFTDRDAEDILTHRVDLEAVPATATKEEVAQVFSASRFSRILVYEESIDNIVGIIHQKDLYDGAGLVEKPLSEIMTAPLFVTKSIKISDLLKLLQKSKSHIAVVSDEYGGTLGIVTMEDILEELVGEIWDEHDEVIEDFRKVGEDTYRVSCNVDLDKMSRFFDVECEADCTTVSGWVMEQLGRIPNEGDTFTWENLDVTVTDTDYRRVLEIEVHCRPKEEKDEEED</sequence>
<evidence type="ECO:0000256" key="5">
    <source>
        <dbReference type="ARBA" id="ARBA00022989"/>
    </source>
</evidence>
<dbReference type="PANTHER" id="PTHR22777:SF17">
    <property type="entry name" value="UPF0053 PROTEIN SLL0260"/>
    <property type="match status" value="1"/>
</dbReference>
<dbReference type="AlphaFoldDB" id="A0A9D0Z6F5"/>
<dbReference type="FunFam" id="3.10.580.10:FF:000002">
    <property type="entry name" value="Magnesium/cobalt efflux protein CorC"/>
    <property type="match status" value="1"/>
</dbReference>
<keyword evidence="5 9" id="KW-1133">Transmembrane helix</keyword>
<dbReference type="InterPro" id="IPR044751">
    <property type="entry name" value="Ion_transp-like_CBS"/>
</dbReference>
<accession>A0A9D0Z6F5</accession>
<dbReference type="InterPro" id="IPR005170">
    <property type="entry name" value="Transptr-assoc_dom"/>
</dbReference>
<evidence type="ECO:0000256" key="9">
    <source>
        <dbReference type="PROSITE-ProRule" id="PRU01193"/>
    </source>
</evidence>
<dbReference type="EMBL" id="DVFN01000094">
    <property type="protein sequence ID" value="HIQ69987.1"/>
    <property type="molecule type" value="Genomic_DNA"/>
</dbReference>
<comment type="caution">
    <text evidence="13">The sequence shown here is derived from an EMBL/GenBank/DDBJ whole genome shotgun (WGS) entry which is preliminary data.</text>
</comment>
<reference evidence="13" key="2">
    <citation type="journal article" date="2021" name="PeerJ">
        <title>Extensive microbial diversity within the chicken gut microbiome revealed by metagenomics and culture.</title>
        <authorList>
            <person name="Gilroy R."/>
            <person name="Ravi A."/>
            <person name="Getino M."/>
            <person name="Pursley I."/>
            <person name="Horton D.L."/>
            <person name="Alikhan N.F."/>
            <person name="Baker D."/>
            <person name="Gharbi K."/>
            <person name="Hall N."/>
            <person name="Watson M."/>
            <person name="Adriaenssens E.M."/>
            <person name="Foster-Nyarko E."/>
            <person name="Jarju S."/>
            <person name="Secka A."/>
            <person name="Antonio M."/>
            <person name="Oren A."/>
            <person name="Chaudhuri R.R."/>
            <person name="La Ragione R."/>
            <person name="Hildebrand F."/>
            <person name="Pallen M.J."/>
        </authorList>
    </citation>
    <scope>NUCLEOTIDE SEQUENCE</scope>
    <source>
        <strain evidence="13">ChiSjej2B20-13462</strain>
    </source>
</reference>
<reference evidence="13" key="1">
    <citation type="submission" date="2020-10" db="EMBL/GenBank/DDBJ databases">
        <authorList>
            <person name="Gilroy R."/>
        </authorList>
    </citation>
    <scope>NUCLEOTIDE SEQUENCE</scope>
    <source>
        <strain evidence="13">ChiSjej2B20-13462</strain>
    </source>
</reference>
<evidence type="ECO:0000256" key="3">
    <source>
        <dbReference type="ARBA" id="ARBA00022692"/>
    </source>
</evidence>
<feature type="domain" description="CBS" evidence="11">
    <location>
        <begin position="205"/>
        <end position="267"/>
    </location>
</feature>
<dbReference type="SMART" id="SM00116">
    <property type="entry name" value="CBS"/>
    <property type="match status" value="2"/>
</dbReference>
<dbReference type="GO" id="GO:0005886">
    <property type="term" value="C:plasma membrane"/>
    <property type="evidence" value="ECO:0007669"/>
    <property type="project" value="TreeGrafter"/>
</dbReference>
<dbReference type="InterPro" id="IPR036318">
    <property type="entry name" value="FAD-bd_PCMH-like_sf"/>
</dbReference>
<dbReference type="CDD" id="cd04590">
    <property type="entry name" value="CBS_pair_CorC_HlyC_assoc"/>
    <property type="match status" value="1"/>
</dbReference>
<dbReference type="InterPro" id="IPR046342">
    <property type="entry name" value="CBS_dom_sf"/>
</dbReference>
<keyword evidence="4" id="KW-0677">Repeat</keyword>
<feature type="domain" description="CBS" evidence="11">
    <location>
        <begin position="268"/>
        <end position="328"/>
    </location>
</feature>
<dbReference type="PANTHER" id="PTHR22777">
    <property type="entry name" value="HEMOLYSIN-RELATED"/>
    <property type="match status" value="1"/>
</dbReference>
<feature type="domain" description="CNNM transmembrane" evidence="12">
    <location>
        <begin position="1"/>
        <end position="186"/>
    </location>
</feature>
<dbReference type="SUPFAM" id="SSF56176">
    <property type="entry name" value="FAD-binding/transporter-associated domain-like"/>
    <property type="match status" value="1"/>
</dbReference>
<dbReference type="Pfam" id="PF00571">
    <property type="entry name" value="CBS"/>
    <property type="match status" value="2"/>
</dbReference>
<keyword evidence="3 9" id="KW-0812">Transmembrane</keyword>
<dbReference type="Proteomes" id="UP000886874">
    <property type="component" value="Unassembled WGS sequence"/>
</dbReference>
<proteinExistence type="inferred from homology"/>
<dbReference type="SUPFAM" id="SSF54631">
    <property type="entry name" value="CBS-domain pair"/>
    <property type="match status" value="1"/>
</dbReference>
<dbReference type="SMART" id="SM01091">
    <property type="entry name" value="CorC_HlyC"/>
    <property type="match status" value="1"/>
</dbReference>
<evidence type="ECO:0000259" key="12">
    <source>
        <dbReference type="PROSITE" id="PS51846"/>
    </source>
</evidence>
<feature type="transmembrane region" description="Helical" evidence="10">
    <location>
        <begin position="91"/>
        <end position="111"/>
    </location>
</feature>
<dbReference type="Gene3D" id="3.10.580.10">
    <property type="entry name" value="CBS-domain"/>
    <property type="match status" value="1"/>
</dbReference>
<gene>
    <name evidence="13" type="ORF">IAA67_06635</name>
</gene>
<dbReference type="Pfam" id="PF01595">
    <property type="entry name" value="CNNM"/>
    <property type="match status" value="1"/>
</dbReference>
<evidence type="ECO:0000256" key="6">
    <source>
        <dbReference type="ARBA" id="ARBA00023122"/>
    </source>
</evidence>
<organism evidence="13 14">
    <name type="scientific">Candidatus Avoscillospira stercorigallinarum</name>
    <dbReference type="NCBI Taxonomy" id="2840708"/>
    <lineage>
        <taxon>Bacteria</taxon>
        <taxon>Bacillati</taxon>
        <taxon>Bacillota</taxon>
        <taxon>Clostridia</taxon>
        <taxon>Eubacteriales</taxon>
        <taxon>Oscillospiraceae</taxon>
        <taxon>Oscillospiraceae incertae sedis</taxon>
        <taxon>Candidatus Avoscillospira</taxon>
    </lineage>
</organism>
<evidence type="ECO:0000256" key="7">
    <source>
        <dbReference type="ARBA" id="ARBA00023136"/>
    </source>
</evidence>
<comment type="subcellular location">
    <subcellularLocation>
        <location evidence="1">Membrane</location>
        <topology evidence="1">Multi-pass membrane protein</topology>
    </subcellularLocation>
</comment>
<evidence type="ECO:0000313" key="14">
    <source>
        <dbReference type="Proteomes" id="UP000886874"/>
    </source>
</evidence>
<dbReference type="InterPro" id="IPR002550">
    <property type="entry name" value="CNNM"/>
</dbReference>
<dbReference type="Pfam" id="PF03471">
    <property type="entry name" value="CorC_HlyC"/>
    <property type="match status" value="1"/>
</dbReference>
<dbReference type="GO" id="GO:0050660">
    <property type="term" value="F:flavin adenine dinucleotide binding"/>
    <property type="evidence" value="ECO:0007669"/>
    <property type="project" value="InterPro"/>
</dbReference>
<comment type="similarity">
    <text evidence="2">Belongs to the UPF0053 family.</text>
</comment>
<name>A0A9D0Z6F5_9FIRM</name>
<keyword evidence="7 9" id="KW-0472">Membrane</keyword>
<evidence type="ECO:0000256" key="4">
    <source>
        <dbReference type="ARBA" id="ARBA00022737"/>
    </source>
</evidence>
<dbReference type="PROSITE" id="PS51846">
    <property type="entry name" value="CNNM"/>
    <property type="match status" value="1"/>
</dbReference>
<dbReference type="Gene3D" id="3.30.465.10">
    <property type="match status" value="1"/>
</dbReference>
<evidence type="ECO:0000259" key="11">
    <source>
        <dbReference type="PROSITE" id="PS51371"/>
    </source>
</evidence>
<evidence type="ECO:0000313" key="13">
    <source>
        <dbReference type="EMBL" id="HIQ69987.1"/>
    </source>
</evidence>
<feature type="transmembrane region" description="Helical" evidence="10">
    <location>
        <begin position="61"/>
        <end position="85"/>
    </location>
</feature>
<feature type="transmembrane region" description="Helical" evidence="10">
    <location>
        <begin position="6"/>
        <end position="24"/>
    </location>
</feature>